<feature type="domain" description="Multiple myeloma tumor-associated protein 2-like N-terminal" evidence="2">
    <location>
        <begin position="11"/>
        <end position="89"/>
    </location>
</feature>
<accession>A0AAD6FYW0</accession>
<feature type="coiled-coil region" evidence="1">
    <location>
        <begin position="56"/>
        <end position="86"/>
    </location>
</feature>
<dbReference type="InterPro" id="IPR039207">
    <property type="entry name" value="MMTAG2-like"/>
</dbReference>
<dbReference type="RefSeq" id="XP_056762169.1">
    <property type="nucleotide sequence ID" value="XM_056913320.1"/>
</dbReference>
<dbReference type="AlphaFoldDB" id="A0AAD6FYW0"/>
<dbReference type="EMBL" id="JAPVEA010000008">
    <property type="protein sequence ID" value="KAJ5438940.1"/>
    <property type="molecule type" value="Genomic_DNA"/>
</dbReference>
<sequence length="275" mass="29998">MDLVAGVRKEGSRGGRDEFKWSDVKNSSHRENYLGHSVMAPVGRWQQNRDLSWYAKGDAEAEEERARQQREELQRVKDAEEEAMARALGLPIPPKAEENANLTPLGGNAKTPVNPDEAAEAPTERDAEIAVMNVAETTSEDIGDIRMIETGIIQGTMIETVITMATGTGLVIEIIVGDDPAPGFETKMIAERNHDPDESNVTTHQLSVAVKLNVAETEMTASGDVNLMTYMISIVPNTPNTLMPSWSKFGPASRFPPISDIIIPPSDYATNGIII</sequence>
<evidence type="ECO:0000256" key="1">
    <source>
        <dbReference type="SAM" id="Coils"/>
    </source>
</evidence>
<feature type="non-terminal residue" evidence="3">
    <location>
        <position position="1"/>
    </location>
</feature>
<dbReference type="PANTHER" id="PTHR14580">
    <property type="entry name" value="MULTIPLE MYELOMA TUMOR-ASSOCIATED PROTEIN 2 FAMILY MEMBER"/>
    <property type="match status" value="1"/>
</dbReference>
<comment type="caution">
    <text evidence="3">The sequence shown here is derived from an EMBL/GenBank/DDBJ whole genome shotgun (WGS) entry which is preliminary data.</text>
</comment>
<reference evidence="3" key="2">
    <citation type="journal article" date="2023" name="IMA Fungus">
        <title>Comparative genomic study of the Penicillium genus elucidates a diverse pangenome and 15 lateral gene transfer events.</title>
        <authorList>
            <person name="Petersen C."/>
            <person name="Sorensen T."/>
            <person name="Nielsen M.R."/>
            <person name="Sondergaard T.E."/>
            <person name="Sorensen J.L."/>
            <person name="Fitzpatrick D.A."/>
            <person name="Frisvad J.C."/>
            <person name="Nielsen K.L."/>
        </authorList>
    </citation>
    <scope>NUCLEOTIDE SEQUENCE</scope>
    <source>
        <strain evidence="3">IBT 16125</strain>
    </source>
</reference>
<organism evidence="3 4">
    <name type="scientific">Penicillium daleae</name>
    <dbReference type="NCBI Taxonomy" id="63821"/>
    <lineage>
        <taxon>Eukaryota</taxon>
        <taxon>Fungi</taxon>
        <taxon>Dikarya</taxon>
        <taxon>Ascomycota</taxon>
        <taxon>Pezizomycotina</taxon>
        <taxon>Eurotiomycetes</taxon>
        <taxon>Eurotiomycetidae</taxon>
        <taxon>Eurotiales</taxon>
        <taxon>Aspergillaceae</taxon>
        <taxon>Penicillium</taxon>
    </lineage>
</organism>
<protein>
    <recommendedName>
        <fullName evidence="2">Multiple myeloma tumor-associated protein 2-like N-terminal domain-containing protein</fullName>
    </recommendedName>
</protein>
<dbReference type="GeneID" id="81603563"/>
<dbReference type="Pfam" id="PF10159">
    <property type="entry name" value="MMtag"/>
    <property type="match status" value="1"/>
</dbReference>
<proteinExistence type="predicted"/>
<gene>
    <name evidence="3" type="ORF">N7458_009938</name>
</gene>
<evidence type="ECO:0000259" key="2">
    <source>
        <dbReference type="Pfam" id="PF10159"/>
    </source>
</evidence>
<dbReference type="PANTHER" id="PTHR14580:SF0">
    <property type="entry name" value="MULTIPLE MYELOMA TUMOR-ASSOCIATED PROTEIN 2"/>
    <property type="match status" value="1"/>
</dbReference>
<keyword evidence="4" id="KW-1185">Reference proteome</keyword>
<name>A0AAD6FYW0_9EURO</name>
<evidence type="ECO:0000313" key="3">
    <source>
        <dbReference type="EMBL" id="KAJ5438940.1"/>
    </source>
</evidence>
<evidence type="ECO:0000313" key="4">
    <source>
        <dbReference type="Proteomes" id="UP001213681"/>
    </source>
</evidence>
<keyword evidence="1" id="KW-0175">Coiled coil</keyword>
<dbReference type="InterPro" id="IPR019315">
    <property type="entry name" value="MMTA2_N"/>
</dbReference>
<reference evidence="3" key="1">
    <citation type="submission" date="2022-12" db="EMBL/GenBank/DDBJ databases">
        <authorList>
            <person name="Petersen C."/>
        </authorList>
    </citation>
    <scope>NUCLEOTIDE SEQUENCE</scope>
    <source>
        <strain evidence="3">IBT 16125</strain>
    </source>
</reference>
<dbReference type="Proteomes" id="UP001213681">
    <property type="component" value="Unassembled WGS sequence"/>
</dbReference>